<sequence length="713" mass="79340">MMLDSSIGKILSTTKPVEPSIPGNSDEPETKDDSAANPTKSEAEVRIVFRFFVEEQIVYNGKIEQVKQLESEELSRIVSRIAWDGAKDQKKPILDRDPIKNDEITSGKEDKAEKADSTDINSSETLKEVSYEASDIEYTTKDDCDTSLECTVPTEAVKTINIDKDSLTHITRLTPENPARNDAPTPPYSYHICETDLKLNSSYNAQEKDKHQPTINVQDQSYQDKLSSNEAPSSSINDSHIDDDDTAAAAAAAAESQMIVEALYDCVYNVDLESRKSDLASSVKNEFVSLEQTQQTGLDESNEATQIRHNEVGIDASKEVAKVDKKPLMEAANVPPNQDITQETIPNNDDSYLKNKGARSLQACKDDLNLRTDPTKKSDIILTSRRRNTCDIATTNRRIRRSGSKDLRASRISSTDRQRENSAHNDVMAEDSDNPRQHFAHQSKVFAKWSDNHFYPGTILKSARDRKFEIGFCDGARKDVVETDLIPLSNILHKQVRVSIAKDYCVNAIVHEQVLNNGQPMFDVSYQQNGPVRKCVPLRDIFLTAEQGIQLINQPIRPDKNPDESMFAGVDLDNIVHNKRSRRLQEMEDLEMSGEGGLGQPSNTPHVSSRKKRGQYNTRTSTNRARSGNSKTETPVDRGLKRSHSDVNNQDTPISSCSPDNIKPHLHSSNSNPPSESSSSTGSSNSAANGHEIGQEFYFESTSPHRTKASLLS</sequence>
<protein>
    <recommendedName>
        <fullName evidence="2">Tudor domain-containing protein</fullName>
    </recommendedName>
</protein>
<feature type="region of interest" description="Disordered" evidence="1">
    <location>
        <begin position="1"/>
        <end position="40"/>
    </location>
</feature>
<dbReference type="SUPFAM" id="SSF63748">
    <property type="entry name" value="Tudor/PWWP/MBT"/>
    <property type="match status" value="1"/>
</dbReference>
<dbReference type="Pfam" id="PF18115">
    <property type="entry name" value="Tudor_3"/>
    <property type="match status" value="1"/>
</dbReference>
<name>A0A6G1SHJ1_9ACAR</name>
<dbReference type="AlphaFoldDB" id="A0A6G1SHJ1"/>
<evidence type="ECO:0000259" key="2">
    <source>
        <dbReference type="SMART" id="SM00333"/>
    </source>
</evidence>
<feature type="compositionally biased region" description="Polar residues" evidence="1">
    <location>
        <begin position="646"/>
        <end position="659"/>
    </location>
</feature>
<feature type="region of interest" description="Disordered" evidence="1">
    <location>
        <begin position="206"/>
        <end position="242"/>
    </location>
</feature>
<feature type="compositionally biased region" description="Polar residues" evidence="1">
    <location>
        <begin position="213"/>
        <end position="238"/>
    </location>
</feature>
<feature type="region of interest" description="Disordered" evidence="1">
    <location>
        <begin position="92"/>
        <end position="122"/>
    </location>
</feature>
<feature type="region of interest" description="Disordered" evidence="1">
    <location>
        <begin position="590"/>
        <end position="713"/>
    </location>
</feature>
<gene>
    <name evidence="3" type="ORF">g.12114</name>
</gene>
<evidence type="ECO:0000256" key="1">
    <source>
        <dbReference type="SAM" id="MobiDB-lite"/>
    </source>
</evidence>
<dbReference type="EMBL" id="GGYP01005235">
    <property type="protein sequence ID" value="MDE50006.1"/>
    <property type="molecule type" value="Transcribed_RNA"/>
</dbReference>
<feature type="compositionally biased region" description="Basic and acidic residues" evidence="1">
    <location>
        <begin position="403"/>
        <end position="423"/>
    </location>
</feature>
<feature type="compositionally biased region" description="Basic and acidic residues" evidence="1">
    <location>
        <begin position="634"/>
        <end position="645"/>
    </location>
</feature>
<organism evidence="3">
    <name type="scientific">Aceria tosichella</name>
    <name type="common">wheat curl mite</name>
    <dbReference type="NCBI Taxonomy" id="561515"/>
    <lineage>
        <taxon>Eukaryota</taxon>
        <taxon>Metazoa</taxon>
        <taxon>Ecdysozoa</taxon>
        <taxon>Arthropoda</taxon>
        <taxon>Chelicerata</taxon>
        <taxon>Arachnida</taxon>
        <taxon>Acari</taxon>
        <taxon>Acariformes</taxon>
        <taxon>Trombidiformes</taxon>
        <taxon>Prostigmata</taxon>
        <taxon>Eupodina</taxon>
        <taxon>Eriophyoidea</taxon>
        <taxon>Eriophyidae</taxon>
        <taxon>Eriophyinae</taxon>
        <taxon>Aceriini</taxon>
        <taxon>Aceria</taxon>
    </lineage>
</organism>
<accession>A0A6G1SHJ1</accession>
<dbReference type="InterPro" id="IPR041297">
    <property type="entry name" value="Crb2_Tudor"/>
</dbReference>
<feature type="region of interest" description="Disordered" evidence="1">
    <location>
        <begin position="395"/>
        <end position="437"/>
    </location>
</feature>
<feature type="compositionally biased region" description="Polar residues" evidence="1">
    <location>
        <begin position="615"/>
        <end position="633"/>
    </location>
</feature>
<dbReference type="InterPro" id="IPR002999">
    <property type="entry name" value="Tudor"/>
</dbReference>
<feature type="compositionally biased region" description="Low complexity" evidence="1">
    <location>
        <begin position="668"/>
        <end position="690"/>
    </location>
</feature>
<feature type="domain" description="Tudor" evidence="2">
    <location>
        <begin position="437"/>
        <end position="494"/>
    </location>
</feature>
<feature type="compositionally biased region" description="Polar residues" evidence="1">
    <location>
        <begin position="700"/>
        <end position="713"/>
    </location>
</feature>
<dbReference type="SMART" id="SM00333">
    <property type="entry name" value="TUDOR"/>
    <property type="match status" value="1"/>
</dbReference>
<proteinExistence type="predicted"/>
<evidence type="ECO:0000313" key="3">
    <source>
        <dbReference type="EMBL" id="MDE50006.1"/>
    </source>
</evidence>
<dbReference type="Gene3D" id="2.30.30.140">
    <property type="match status" value="1"/>
</dbReference>
<feature type="compositionally biased region" description="Basic and acidic residues" evidence="1">
    <location>
        <begin position="92"/>
        <end position="117"/>
    </location>
</feature>
<reference evidence="3" key="1">
    <citation type="submission" date="2018-10" db="EMBL/GenBank/DDBJ databases">
        <title>Transcriptome assembly of Aceria tosichella (Wheat curl mite) Type 2.</title>
        <authorList>
            <person name="Scully E.D."/>
            <person name="Geib S.M."/>
            <person name="Palmer N.A."/>
            <person name="Gupta A.K."/>
            <person name="Sarath G."/>
            <person name="Tatineni S."/>
        </authorList>
    </citation>
    <scope>NUCLEOTIDE SEQUENCE</scope>
    <source>
        <strain evidence="3">LincolnNE</strain>
    </source>
</reference>